<keyword evidence="2 5" id="KW-0812">Transmembrane</keyword>
<feature type="transmembrane region" description="Helical" evidence="5">
    <location>
        <begin position="260"/>
        <end position="276"/>
    </location>
</feature>
<comment type="subcellular location">
    <subcellularLocation>
        <location evidence="1">Membrane</location>
        <topology evidence="1">Multi-pass membrane protein</topology>
    </subcellularLocation>
</comment>
<evidence type="ECO:0000256" key="4">
    <source>
        <dbReference type="ARBA" id="ARBA00023136"/>
    </source>
</evidence>
<feature type="transmembrane region" description="Helical" evidence="5">
    <location>
        <begin position="203"/>
        <end position="224"/>
    </location>
</feature>
<keyword evidence="3 5" id="KW-1133">Transmembrane helix</keyword>
<feature type="transmembrane region" description="Helical" evidence="5">
    <location>
        <begin position="60"/>
        <end position="79"/>
    </location>
</feature>
<reference evidence="7" key="1">
    <citation type="submission" date="2020-05" db="EMBL/GenBank/DDBJ databases">
        <authorList>
            <person name="Chiriac C."/>
            <person name="Salcher M."/>
            <person name="Ghai R."/>
            <person name="Kavagutti S V."/>
        </authorList>
    </citation>
    <scope>NUCLEOTIDE SEQUENCE</scope>
</reference>
<dbReference type="AlphaFoldDB" id="A0A6J6HFV0"/>
<feature type="domain" description="EamA" evidence="6">
    <location>
        <begin position="145"/>
        <end position="275"/>
    </location>
</feature>
<evidence type="ECO:0000256" key="1">
    <source>
        <dbReference type="ARBA" id="ARBA00004141"/>
    </source>
</evidence>
<dbReference type="InterPro" id="IPR050638">
    <property type="entry name" value="AA-Vitamin_Transporters"/>
</dbReference>
<dbReference type="PANTHER" id="PTHR32322">
    <property type="entry name" value="INNER MEMBRANE TRANSPORTER"/>
    <property type="match status" value="1"/>
</dbReference>
<dbReference type="GO" id="GO:0016020">
    <property type="term" value="C:membrane"/>
    <property type="evidence" value="ECO:0007669"/>
    <property type="project" value="UniProtKB-SubCell"/>
</dbReference>
<feature type="transmembrane region" description="Helical" evidence="5">
    <location>
        <begin position="86"/>
        <end position="107"/>
    </location>
</feature>
<feature type="domain" description="EamA" evidence="6">
    <location>
        <begin position="3"/>
        <end position="130"/>
    </location>
</feature>
<dbReference type="InterPro" id="IPR037185">
    <property type="entry name" value="EmrE-like"/>
</dbReference>
<feature type="transmembrane region" description="Helical" evidence="5">
    <location>
        <begin position="230"/>
        <end position="248"/>
    </location>
</feature>
<accession>A0A6J6HFV0</accession>
<gene>
    <name evidence="7" type="ORF">UFOPK1827_01256</name>
</gene>
<dbReference type="SUPFAM" id="SSF103481">
    <property type="entry name" value="Multidrug resistance efflux transporter EmrE"/>
    <property type="match status" value="2"/>
</dbReference>
<evidence type="ECO:0000256" key="5">
    <source>
        <dbReference type="SAM" id="Phobius"/>
    </source>
</evidence>
<proteinExistence type="predicted"/>
<protein>
    <submittedName>
        <fullName evidence="7">Unannotated protein</fullName>
    </submittedName>
</protein>
<organism evidence="7">
    <name type="scientific">freshwater metagenome</name>
    <dbReference type="NCBI Taxonomy" id="449393"/>
    <lineage>
        <taxon>unclassified sequences</taxon>
        <taxon>metagenomes</taxon>
        <taxon>ecological metagenomes</taxon>
    </lineage>
</organism>
<dbReference type="PANTHER" id="PTHR32322:SF9">
    <property type="entry name" value="AMINO-ACID METABOLITE EFFLUX PUMP-RELATED"/>
    <property type="match status" value="1"/>
</dbReference>
<sequence>MPILLALISSALWGTSDFFGGTASKKSPSTTVLLWASLIALPVISVIAIVSGDLVFDSSVVGWGVVAGVSCSIGIVLLYRGLATGPMGVVAPIASTSVLVPVVAGFLRGESPGLAQTIGIAIAVVGVILAGGPHIRDFRTGGHRPILLALGAALGIGISLLAVANGSEHSAYSTLLIMRVVYPVVLVGAVLSTRAPRRPATSVLPMVAIAGIGDVIAVTLYGVATQSGSLPVVAALASMFPVMTLVLARQVHHERLEREQWIGAALALIGVVVVVAT</sequence>
<dbReference type="Gene3D" id="1.10.3730.20">
    <property type="match status" value="1"/>
</dbReference>
<evidence type="ECO:0000259" key="6">
    <source>
        <dbReference type="Pfam" id="PF00892"/>
    </source>
</evidence>
<feature type="transmembrane region" description="Helical" evidence="5">
    <location>
        <begin position="145"/>
        <end position="164"/>
    </location>
</feature>
<dbReference type="Pfam" id="PF00892">
    <property type="entry name" value="EamA"/>
    <property type="match status" value="2"/>
</dbReference>
<feature type="transmembrane region" description="Helical" evidence="5">
    <location>
        <begin position="32"/>
        <end position="54"/>
    </location>
</feature>
<feature type="transmembrane region" description="Helical" evidence="5">
    <location>
        <begin position="170"/>
        <end position="191"/>
    </location>
</feature>
<dbReference type="InterPro" id="IPR000620">
    <property type="entry name" value="EamA_dom"/>
</dbReference>
<evidence type="ECO:0000256" key="3">
    <source>
        <dbReference type="ARBA" id="ARBA00022989"/>
    </source>
</evidence>
<evidence type="ECO:0000256" key="2">
    <source>
        <dbReference type="ARBA" id="ARBA00022692"/>
    </source>
</evidence>
<dbReference type="EMBL" id="CAEZUO010000062">
    <property type="protein sequence ID" value="CAB4610799.1"/>
    <property type="molecule type" value="Genomic_DNA"/>
</dbReference>
<feature type="transmembrane region" description="Helical" evidence="5">
    <location>
        <begin position="113"/>
        <end position="133"/>
    </location>
</feature>
<keyword evidence="4 5" id="KW-0472">Membrane</keyword>
<name>A0A6J6HFV0_9ZZZZ</name>
<evidence type="ECO:0000313" key="7">
    <source>
        <dbReference type="EMBL" id="CAB4610799.1"/>
    </source>
</evidence>